<dbReference type="Proteomes" id="UP001597058">
    <property type="component" value="Unassembled WGS sequence"/>
</dbReference>
<dbReference type="EMBL" id="JBHTMM010000156">
    <property type="protein sequence ID" value="MFD1313055.1"/>
    <property type="molecule type" value="Genomic_DNA"/>
</dbReference>
<organism evidence="1 2">
    <name type="scientific">Streptomyces kaempferi</name>
    <dbReference type="NCBI Taxonomy" id="333725"/>
    <lineage>
        <taxon>Bacteria</taxon>
        <taxon>Bacillati</taxon>
        <taxon>Actinomycetota</taxon>
        <taxon>Actinomycetes</taxon>
        <taxon>Kitasatosporales</taxon>
        <taxon>Streptomycetaceae</taxon>
        <taxon>Streptomyces</taxon>
    </lineage>
</organism>
<sequence>MSHQPQQPCWPKALRAIRSWLTPAVTLNPWWQAWTDTDLPSELQALIDAVTTGHGIDLYRRI</sequence>
<protein>
    <submittedName>
        <fullName evidence="1">Uncharacterized protein</fullName>
    </submittedName>
</protein>
<reference evidence="2" key="1">
    <citation type="journal article" date="2019" name="Int. J. Syst. Evol. Microbiol.">
        <title>The Global Catalogue of Microorganisms (GCM) 10K type strain sequencing project: providing services to taxonomists for standard genome sequencing and annotation.</title>
        <authorList>
            <consortium name="The Broad Institute Genomics Platform"/>
            <consortium name="The Broad Institute Genome Sequencing Center for Infectious Disease"/>
            <person name="Wu L."/>
            <person name="Ma J."/>
        </authorList>
    </citation>
    <scope>NUCLEOTIDE SEQUENCE [LARGE SCALE GENOMIC DNA]</scope>
    <source>
        <strain evidence="2">CGMCC 4.7020</strain>
    </source>
</reference>
<comment type="caution">
    <text evidence="1">The sequence shown here is derived from an EMBL/GenBank/DDBJ whole genome shotgun (WGS) entry which is preliminary data.</text>
</comment>
<keyword evidence="2" id="KW-1185">Reference proteome</keyword>
<evidence type="ECO:0000313" key="2">
    <source>
        <dbReference type="Proteomes" id="UP001597058"/>
    </source>
</evidence>
<proteinExistence type="predicted"/>
<name>A0ABW3XVA3_9ACTN</name>
<accession>A0ABW3XVA3</accession>
<evidence type="ECO:0000313" key="1">
    <source>
        <dbReference type="EMBL" id="MFD1313055.1"/>
    </source>
</evidence>
<dbReference type="RefSeq" id="WP_381233730.1">
    <property type="nucleotide sequence ID" value="NZ_JBHTMM010000156.1"/>
</dbReference>
<gene>
    <name evidence="1" type="ORF">ACFQ5X_45845</name>
</gene>